<name>A0A976SIY8_THEOR</name>
<feature type="region of interest" description="Disordered" evidence="1">
    <location>
        <begin position="18"/>
        <end position="46"/>
    </location>
</feature>
<proteinExistence type="predicted"/>
<dbReference type="AlphaFoldDB" id="A0A976SIY8"/>
<evidence type="ECO:0000256" key="1">
    <source>
        <dbReference type="SAM" id="MobiDB-lite"/>
    </source>
</evidence>
<gene>
    <name evidence="2" type="ORF">MACK_003843</name>
</gene>
<dbReference type="EMBL" id="CP056070">
    <property type="protein sequence ID" value="UVC49733.1"/>
    <property type="molecule type" value="Genomic_DNA"/>
</dbReference>
<accession>A0A976SIY8</accession>
<organism evidence="2 3">
    <name type="scientific">Theileria orientalis</name>
    <dbReference type="NCBI Taxonomy" id="68886"/>
    <lineage>
        <taxon>Eukaryota</taxon>
        <taxon>Sar</taxon>
        <taxon>Alveolata</taxon>
        <taxon>Apicomplexa</taxon>
        <taxon>Aconoidasida</taxon>
        <taxon>Piroplasmida</taxon>
        <taxon>Theileriidae</taxon>
        <taxon>Theileria</taxon>
    </lineage>
</organism>
<reference evidence="2" key="1">
    <citation type="submission" date="2022-07" db="EMBL/GenBank/DDBJ databases">
        <title>Evaluation of T. orientalis genome assembly methods using nanopore sequencing and analysis of variation between genomes.</title>
        <authorList>
            <person name="Yam J."/>
            <person name="Micallef M.L."/>
            <person name="Liu M."/>
            <person name="Djordjevic S.P."/>
            <person name="Bogema D.R."/>
            <person name="Jenkins C."/>
        </authorList>
    </citation>
    <scope>NUCLEOTIDE SEQUENCE</scope>
    <source>
        <strain evidence="2">Goon Nure</strain>
    </source>
</reference>
<dbReference type="Proteomes" id="UP000244811">
    <property type="component" value="Chromosome 3"/>
</dbReference>
<evidence type="ECO:0000313" key="3">
    <source>
        <dbReference type="Proteomes" id="UP000244811"/>
    </source>
</evidence>
<protein>
    <submittedName>
        <fullName evidence="2">Uncharacterized protein</fullName>
    </submittedName>
</protein>
<evidence type="ECO:0000313" key="2">
    <source>
        <dbReference type="EMBL" id="UVC49733.1"/>
    </source>
</evidence>
<feature type="compositionally biased region" description="Basic residues" evidence="1">
    <location>
        <begin position="26"/>
        <end position="46"/>
    </location>
</feature>
<sequence length="46" mass="5712">MCVYIRKDIKIKIKWKEKEKTESSKLRRGQRSSNFIKKRKHTQTFK</sequence>